<keyword evidence="3" id="KW-0132">Cell division</keyword>
<keyword evidence="4" id="KW-0498">Mitosis</keyword>
<feature type="region of interest" description="Disordered" evidence="10">
    <location>
        <begin position="312"/>
        <end position="333"/>
    </location>
</feature>
<dbReference type="EMBL" id="ML996328">
    <property type="protein sequence ID" value="KAF2727505.1"/>
    <property type="molecule type" value="Genomic_DNA"/>
</dbReference>
<evidence type="ECO:0000256" key="4">
    <source>
        <dbReference type="ARBA" id="ARBA00022776"/>
    </source>
</evidence>
<dbReference type="Gene3D" id="3.30.70.1620">
    <property type="match status" value="1"/>
</dbReference>
<dbReference type="Gene3D" id="1.20.1060.20">
    <property type="match status" value="1"/>
</dbReference>
<dbReference type="SUPFAM" id="SSF75553">
    <property type="entry name" value="Smc hinge domain"/>
    <property type="match status" value="1"/>
</dbReference>
<dbReference type="SMART" id="SM00968">
    <property type="entry name" value="SMC_hinge"/>
    <property type="match status" value="1"/>
</dbReference>
<sequence>MGFIKQITIHGFKSYNKQTGIENFSPKSNIIVGRNGSGKSNFFAAVRFVLGDDYSNLSREQRQALLHEGSGSAVMSAFVEVCFDNSDERFPTGKPELYLRRTIGVKKDEYSIDRKNSTKQEVVQLLESAGLSRENPYFIVPQGRITEITSMSDSKRLQLLKDISGSKMYEDKRKESVKIIADTDNKRAKIDGLVSSIEGRLDELRGEKEELEAYHNKDRERRGLRYAIERQRETQLEQQIAEIDERRDSGEQDNNERMEDFIAKEQEMEIISKDIGELDIEHARLAEEREQLETDRTAAARTRAQFDLQVTQLSEGQSAASKTQKRREAELRDVQQKVKAREDELAELDPEFDSKAQEENEVAAQLRDAESQRKRLEDKQGRSAVYSNKRQRDDALRAEVDSISQAMMTQKAVLMDTNEGMASLDGDIKRLQSIAADLQSRVDGQDGNTKTIEAQLEMARDARVELENKKKELYREDNSLKSQFDVASRQFDKTYTDASPDFMTRRGLETLRRLESQKAISGIHGIVGDLFDVGDKYLVAAERCLGNKMFHVVVDDDRVASRAIALLNKEKGGRLTFIPMERLEGRQRPQYPKANDVLPLIEKIQYDQQYEAVMLSIFGNCILVPSLQTGGIYARTHELMAMTIDGDSSDKKGRMTGGYTDTSKSKLKAFKLSNAARAEKDTLESRRREGERKIQTLEQQITGAYDEVLKLERQRNQARGGFNPTADELRRVKIELEKKEDSLKDKRRTVEQLSSTINELGGQQSDLEAELASDFKKALSDREERELHDLATTVKNLRREVSKLTAERADLETQKSAIELELRENLRPSLEQLVAQVGPTGRDAGESGRLRDARRAFERYDKSVQDLDAQMTEIDTQLEQANNERRKLQASLDEKKRTNTELSKAIEKQLKRMDRGLKEKQTAQENLKEVQQAIRELGTLPDDVWQKFANQNIDKLSARLEKVNGSLKKYSGINKKAFEQFENFTKSRRMLVERRDELNASRNSIENLIDALDARKDEAIQRTFKQVSKAFSEIFVQLVPAGIGHLVIQRKSDREAYGEDDSEEEEEQPAARSGRRGQGSVENYAGVGIKVSFNSKHDEQQKISQLSGGQKSLCALALVFAIQQCDPAPFYLFDEIDANLDAAYRTAVAKMLEKLAGKGGGGPKRGTKRTRDGEEHGEDEEDVENGGGQFIITTFRPELVHVADKCYGVNYSNKTSTIDAVAKKDALEFVEGNINAK</sequence>
<evidence type="ECO:0000313" key="13">
    <source>
        <dbReference type="Proteomes" id="UP000799444"/>
    </source>
</evidence>
<feature type="coiled-coil region" evidence="9">
    <location>
        <begin position="995"/>
        <end position="1022"/>
    </location>
</feature>
<evidence type="ECO:0000256" key="5">
    <source>
        <dbReference type="ARBA" id="ARBA00023054"/>
    </source>
</evidence>
<dbReference type="Pfam" id="PF06470">
    <property type="entry name" value="SMC_hinge"/>
    <property type="match status" value="1"/>
</dbReference>
<evidence type="ECO:0000256" key="10">
    <source>
        <dbReference type="SAM" id="MobiDB-lite"/>
    </source>
</evidence>
<feature type="coiled-coil region" evidence="9">
    <location>
        <begin position="421"/>
        <end position="483"/>
    </location>
</feature>
<protein>
    <recommendedName>
        <fullName evidence="8">Structural maintenance of chromosomes protein</fullName>
    </recommendedName>
</protein>
<dbReference type="OrthoDB" id="431497at2759"/>
<feature type="domain" description="SMC hinge" evidence="11">
    <location>
        <begin position="521"/>
        <end position="634"/>
    </location>
</feature>
<gene>
    <name evidence="12" type="ORF">EJ04DRAFT_581983</name>
</gene>
<comment type="subcellular location">
    <subcellularLocation>
        <location evidence="1 8">Nucleus</location>
    </subcellularLocation>
</comment>
<feature type="region of interest" description="Disordered" evidence="10">
    <location>
        <begin position="367"/>
        <end position="393"/>
    </location>
</feature>
<keyword evidence="13" id="KW-1185">Reference proteome</keyword>
<comment type="caution">
    <text evidence="12">The sequence shown here is derived from an EMBL/GenBank/DDBJ whole genome shotgun (WGS) entry which is preliminary data.</text>
</comment>
<dbReference type="GO" id="GO:0005694">
    <property type="term" value="C:chromosome"/>
    <property type="evidence" value="ECO:0007669"/>
    <property type="project" value="InterPro"/>
</dbReference>
<evidence type="ECO:0000256" key="7">
    <source>
        <dbReference type="ARBA" id="ARBA00023306"/>
    </source>
</evidence>
<dbReference type="GO" id="GO:0007059">
    <property type="term" value="P:chromosome segregation"/>
    <property type="evidence" value="ECO:0007669"/>
    <property type="project" value="UniProtKB-ARBA"/>
</dbReference>
<dbReference type="GO" id="GO:0005524">
    <property type="term" value="F:ATP binding"/>
    <property type="evidence" value="ECO:0007669"/>
    <property type="project" value="InterPro"/>
</dbReference>
<dbReference type="InterPro" id="IPR041741">
    <property type="entry name" value="SMC3_ABC_euk"/>
</dbReference>
<comment type="similarity">
    <text evidence="2">Belongs to the SMC family. SMC3 subfamily.</text>
</comment>
<evidence type="ECO:0000256" key="8">
    <source>
        <dbReference type="PIRNR" id="PIRNR005719"/>
    </source>
</evidence>
<organism evidence="12 13">
    <name type="scientific">Polyplosphaeria fusca</name>
    <dbReference type="NCBI Taxonomy" id="682080"/>
    <lineage>
        <taxon>Eukaryota</taxon>
        <taxon>Fungi</taxon>
        <taxon>Dikarya</taxon>
        <taxon>Ascomycota</taxon>
        <taxon>Pezizomycotina</taxon>
        <taxon>Dothideomycetes</taxon>
        <taxon>Pleosporomycetidae</taxon>
        <taxon>Pleosporales</taxon>
        <taxon>Tetraplosphaeriaceae</taxon>
        <taxon>Polyplosphaeria</taxon>
    </lineage>
</organism>
<accession>A0A9P4QJK4</accession>
<feature type="region of interest" description="Disordered" evidence="10">
    <location>
        <begin position="1054"/>
        <end position="1080"/>
    </location>
</feature>
<keyword evidence="5 9" id="KW-0175">Coiled coil</keyword>
<dbReference type="Pfam" id="PF02463">
    <property type="entry name" value="SMC_N"/>
    <property type="match status" value="1"/>
</dbReference>
<evidence type="ECO:0000256" key="1">
    <source>
        <dbReference type="ARBA" id="ARBA00004123"/>
    </source>
</evidence>
<evidence type="ECO:0000313" key="12">
    <source>
        <dbReference type="EMBL" id="KAF2727505.1"/>
    </source>
</evidence>
<dbReference type="GO" id="GO:0005634">
    <property type="term" value="C:nucleus"/>
    <property type="evidence" value="ECO:0007669"/>
    <property type="project" value="UniProtKB-SubCell"/>
</dbReference>
<evidence type="ECO:0000259" key="11">
    <source>
        <dbReference type="SMART" id="SM00968"/>
    </source>
</evidence>
<dbReference type="FunFam" id="3.40.50.300:FF:000424">
    <property type="entry name" value="Structural maintenance of chromosomes 3"/>
    <property type="match status" value="1"/>
</dbReference>
<evidence type="ECO:0000256" key="3">
    <source>
        <dbReference type="ARBA" id="ARBA00022618"/>
    </source>
</evidence>
<dbReference type="Gene3D" id="1.10.287.1490">
    <property type="match status" value="1"/>
</dbReference>
<feature type="region of interest" description="Disordered" evidence="10">
    <location>
        <begin position="1156"/>
        <end position="1187"/>
    </location>
</feature>
<dbReference type="InterPro" id="IPR036277">
    <property type="entry name" value="SMC_hinge_sf"/>
</dbReference>
<dbReference type="Proteomes" id="UP000799444">
    <property type="component" value="Unassembled WGS sequence"/>
</dbReference>
<dbReference type="GO" id="GO:0016887">
    <property type="term" value="F:ATP hydrolysis activity"/>
    <property type="evidence" value="ECO:0007669"/>
    <property type="project" value="InterPro"/>
</dbReference>
<dbReference type="GO" id="GO:0051276">
    <property type="term" value="P:chromosome organization"/>
    <property type="evidence" value="ECO:0007669"/>
    <property type="project" value="InterPro"/>
</dbReference>
<name>A0A9P4QJK4_9PLEO</name>
<evidence type="ECO:0000256" key="9">
    <source>
        <dbReference type="SAM" id="Coils"/>
    </source>
</evidence>
<feature type="compositionally biased region" description="Acidic residues" evidence="10">
    <location>
        <begin position="1175"/>
        <end position="1184"/>
    </location>
</feature>
<feature type="coiled-coil region" evidence="9">
    <location>
        <begin position="850"/>
        <end position="940"/>
    </location>
</feature>
<dbReference type="InterPro" id="IPR010935">
    <property type="entry name" value="SMC_hinge"/>
</dbReference>
<dbReference type="PANTHER" id="PTHR43977">
    <property type="entry name" value="STRUCTURAL MAINTENANCE OF CHROMOSOMES PROTEIN 3"/>
    <property type="match status" value="1"/>
</dbReference>
<dbReference type="InterPro" id="IPR027417">
    <property type="entry name" value="P-loop_NTPase"/>
</dbReference>
<dbReference type="CDD" id="cd03272">
    <property type="entry name" value="ABC_SMC3_euk"/>
    <property type="match status" value="1"/>
</dbReference>
<reference evidence="12" key="1">
    <citation type="journal article" date="2020" name="Stud. Mycol.">
        <title>101 Dothideomycetes genomes: a test case for predicting lifestyles and emergence of pathogens.</title>
        <authorList>
            <person name="Haridas S."/>
            <person name="Albert R."/>
            <person name="Binder M."/>
            <person name="Bloem J."/>
            <person name="Labutti K."/>
            <person name="Salamov A."/>
            <person name="Andreopoulos B."/>
            <person name="Baker S."/>
            <person name="Barry K."/>
            <person name="Bills G."/>
            <person name="Bluhm B."/>
            <person name="Cannon C."/>
            <person name="Castanera R."/>
            <person name="Culley D."/>
            <person name="Daum C."/>
            <person name="Ezra D."/>
            <person name="Gonzalez J."/>
            <person name="Henrissat B."/>
            <person name="Kuo A."/>
            <person name="Liang C."/>
            <person name="Lipzen A."/>
            <person name="Lutzoni F."/>
            <person name="Magnuson J."/>
            <person name="Mondo S."/>
            <person name="Nolan M."/>
            <person name="Ohm R."/>
            <person name="Pangilinan J."/>
            <person name="Park H.-J."/>
            <person name="Ramirez L."/>
            <person name="Alfaro M."/>
            <person name="Sun H."/>
            <person name="Tritt A."/>
            <person name="Yoshinaga Y."/>
            <person name="Zwiers L.-H."/>
            <person name="Turgeon B."/>
            <person name="Goodwin S."/>
            <person name="Spatafora J."/>
            <person name="Crous P."/>
            <person name="Grigoriev I."/>
        </authorList>
    </citation>
    <scope>NUCLEOTIDE SEQUENCE</scope>
    <source>
        <strain evidence="12">CBS 125425</strain>
    </source>
</reference>
<evidence type="ECO:0000256" key="2">
    <source>
        <dbReference type="ARBA" id="ARBA00005917"/>
    </source>
</evidence>
<dbReference type="AlphaFoldDB" id="A0A9P4QJK4"/>
<dbReference type="SUPFAM" id="SSF52540">
    <property type="entry name" value="P-loop containing nucleoside triphosphate hydrolases"/>
    <property type="match status" value="2"/>
</dbReference>
<dbReference type="Gene3D" id="3.40.50.300">
    <property type="entry name" value="P-loop containing nucleotide triphosphate hydrolases"/>
    <property type="match status" value="2"/>
</dbReference>
<feature type="compositionally biased region" description="Polar residues" evidence="10">
    <location>
        <begin position="312"/>
        <end position="322"/>
    </location>
</feature>
<dbReference type="InterPro" id="IPR003395">
    <property type="entry name" value="RecF/RecN/SMC_N"/>
</dbReference>
<proteinExistence type="inferred from homology"/>
<dbReference type="GO" id="GO:0051301">
    <property type="term" value="P:cell division"/>
    <property type="evidence" value="ECO:0007669"/>
    <property type="project" value="UniProtKB-KW"/>
</dbReference>
<evidence type="ECO:0000256" key="6">
    <source>
        <dbReference type="ARBA" id="ARBA00023242"/>
    </source>
</evidence>
<keyword evidence="7" id="KW-0131">Cell cycle</keyword>
<feature type="compositionally biased region" description="Acidic residues" evidence="10">
    <location>
        <begin position="1058"/>
        <end position="1068"/>
    </location>
</feature>
<dbReference type="PIRSF" id="PIRSF005719">
    <property type="entry name" value="SMC"/>
    <property type="match status" value="1"/>
</dbReference>
<dbReference type="InterPro" id="IPR024704">
    <property type="entry name" value="SMC"/>
</dbReference>
<feature type="compositionally biased region" description="Basic and acidic residues" evidence="10">
    <location>
        <begin position="367"/>
        <end position="381"/>
    </location>
</feature>
<feature type="coiled-coil region" evidence="9">
    <location>
        <begin position="673"/>
        <end position="821"/>
    </location>
</feature>
<keyword evidence="6 8" id="KW-0539">Nucleus</keyword>